<feature type="chain" id="PRO_5045501274" evidence="1">
    <location>
        <begin position="28"/>
        <end position="181"/>
    </location>
</feature>
<keyword evidence="3" id="KW-1185">Reference proteome</keyword>
<dbReference type="RefSeq" id="WP_103948156.1">
    <property type="nucleotide sequence ID" value="NZ_PQVR01000024.1"/>
</dbReference>
<protein>
    <submittedName>
        <fullName evidence="2">Uncharacterized protein</fullName>
    </submittedName>
</protein>
<evidence type="ECO:0000313" key="3">
    <source>
        <dbReference type="Proteomes" id="UP000237025"/>
    </source>
</evidence>
<name>A0ABX4ZVE8_9ENTR</name>
<dbReference type="EMBL" id="PQVW01000026">
    <property type="protein sequence ID" value="POZ18956.1"/>
    <property type="molecule type" value="Genomic_DNA"/>
</dbReference>
<feature type="signal peptide" evidence="1">
    <location>
        <begin position="1"/>
        <end position="27"/>
    </location>
</feature>
<dbReference type="Proteomes" id="UP000237025">
    <property type="component" value="Unassembled WGS sequence"/>
</dbReference>
<organism evidence="2 3">
    <name type="scientific">Lelliottia aquatilis</name>
    <dbReference type="NCBI Taxonomy" id="2080838"/>
    <lineage>
        <taxon>Bacteria</taxon>
        <taxon>Pseudomonadati</taxon>
        <taxon>Pseudomonadota</taxon>
        <taxon>Gammaproteobacteria</taxon>
        <taxon>Enterobacterales</taxon>
        <taxon>Enterobacteriaceae</taxon>
        <taxon>Lelliottia</taxon>
    </lineage>
</organism>
<proteinExistence type="predicted"/>
<sequence>MRSRACRTALILLPLLMAGMHHPVVLAGRLAAQENTILWHYPHARLRVDCSLPLGTVVGSVTLPLPPGTPAGDSSLGTRSGERRDWVLLDTSLPGLTIRAALDRNGIRQGDEAPPTLLRLELVMDGAIRPGWLTLPAEPLWWSVYDPQTRARLWRARIVWKGRMKVETEDDDDPGKEKGCA</sequence>
<keyword evidence="1" id="KW-0732">Signal</keyword>
<evidence type="ECO:0000256" key="1">
    <source>
        <dbReference type="SAM" id="SignalP"/>
    </source>
</evidence>
<comment type="caution">
    <text evidence="2">The sequence shown here is derived from an EMBL/GenBank/DDBJ whole genome shotgun (WGS) entry which is preliminary data.</text>
</comment>
<gene>
    <name evidence="2" type="ORF">C3712_22385</name>
</gene>
<evidence type="ECO:0000313" key="2">
    <source>
        <dbReference type="EMBL" id="POZ18956.1"/>
    </source>
</evidence>
<accession>A0ABX4ZVE8</accession>
<reference evidence="2 3" key="1">
    <citation type="submission" date="2018-02" db="EMBL/GenBank/DDBJ databases">
        <title>Lelliotia aquatilis sp. nov., isolated from drinking water.</title>
        <authorList>
            <person name="Kaempfer P."/>
            <person name="Glaeser S."/>
            <person name="Exner M."/>
            <person name="Doijad S."/>
            <person name="Chakraborty T."/>
        </authorList>
    </citation>
    <scope>NUCLEOTIDE SEQUENCE [LARGE SCALE GENOMIC DNA]</scope>
    <source>
        <strain evidence="2 3">6331-17</strain>
    </source>
</reference>